<dbReference type="Gene3D" id="2.40.170.20">
    <property type="entry name" value="TonB-dependent receptor, beta-barrel domain"/>
    <property type="match status" value="1"/>
</dbReference>
<feature type="signal peptide" evidence="5">
    <location>
        <begin position="1"/>
        <end position="18"/>
    </location>
</feature>
<keyword evidence="5" id="KW-0732">Signal</keyword>
<evidence type="ECO:0000259" key="6">
    <source>
        <dbReference type="Pfam" id="PF00593"/>
    </source>
</evidence>
<evidence type="ECO:0000313" key="10">
    <source>
        <dbReference type="Proteomes" id="UP000028531"/>
    </source>
</evidence>
<protein>
    <submittedName>
        <fullName evidence="9">Outer membrane receptor protein involved in Fe transport</fullName>
    </submittedName>
</protein>
<keyword evidence="9" id="KW-0675">Receptor</keyword>
<dbReference type="Proteomes" id="UP000028531">
    <property type="component" value="Unassembled WGS sequence"/>
</dbReference>
<dbReference type="InterPro" id="IPR000531">
    <property type="entry name" value="Beta-barrel_TonB"/>
</dbReference>
<feature type="chain" id="PRO_5001777541" evidence="5">
    <location>
        <begin position="19"/>
        <end position="925"/>
    </location>
</feature>
<comment type="subcellular location">
    <subcellularLocation>
        <location evidence="1 4">Cell outer membrane</location>
    </subcellularLocation>
</comment>
<name>A0A084JUR3_NONUL</name>
<evidence type="ECO:0000259" key="7">
    <source>
        <dbReference type="Pfam" id="PF07715"/>
    </source>
</evidence>
<dbReference type="GO" id="GO:0009279">
    <property type="term" value="C:cell outer membrane"/>
    <property type="evidence" value="ECO:0007669"/>
    <property type="project" value="UniProtKB-SubCell"/>
</dbReference>
<dbReference type="PANTHER" id="PTHR40980">
    <property type="entry name" value="PLUG DOMAIN-CONTAINING PROTEIN"/>
    <property type="match status" value="1"/>
</dbReference>
<dbReference type="Pfam" id="PF13715">
    <property type="entry name" value="CarbopepD_reg_2"/>
    <property type="match status" value="1"/>
</dbReference>
<evidence type="ECO:0000256" key="5">
    <source>
        <dbReference type="SAM" id="SignalP"/>
    </source>
</evidence>
<sequence>MNKLVFILLFFVTALASAQNGTIAGTIIDKDYNDEPVAFASIQVKGTSKGAQSDMDGKFTISISPGTYTLIVTFVGMQTVETPVTVVAGNKTDLTIPMTAEAAALDDIVITVQISREKEEVLLKEQQQAVEIKQEIGAQEMSRKGAGDVAAAVSKTTGVSKQEGSSDVYVRGLGDRYNFTSLNGLPLPSNNPFYKNIELGIFSTDIVQSVSIDKVMNVESYAEFAGANIDIVTKNYNGKGMFEVTVGSKYNSAAMGEDNFRLQDGPGRTGFYDTDIPSNPLGSYNFPTSWNPQSTNTPLGLSFGIRAGKRFSIGEDGKLGVFANISHDNSFRYINGAFKSSVTKQGFANKDFEYEDFSYGTNTTGILNMGYQINSANNITYNFLLINDTSQNHRESLGREVDVADENAFIRRSNFDRTTLLINQLLGSHDLSDRLDLKWGLAYNIVKNDTPDRMKNYLQPASEGSSDFIFNNDVSATNHRFFQEIEDNEIAANASLEYKIGGKEDEYGDMQYKGKLFGGYSARMRTVDFQATQFNFRIINNRIVDPNNLDNYFNQANFASGDYSISTFNGGIQSPNALVPQTYNGDQTIHAGFIGASYQLTEKLFLKGGLRAEYIDQALEYNTILLPNGETNFDTFQILPSLVAKYALNEKQNLRFGASKTYTLPQFRERAPFPIEDENENIEFGNPDLSISTDYNLDVKWEIFPKDDEVIAVTGFGKLIQDPINKLVVASSTNDFSYVNSGESAYAVGLELEARKNIFKREISGEENDLEEKLSFGANVSYLYTVQDFDEEKIREETDLNVEFTNEEGQLTGASPILVNGDISYLREFDNDKSVLATLSYNYYSERLYAIGTNNDLGNQFDEAVGTLDFILKTNLSKKFGISLSAKNLTNPTVSRFQEDTAIGDVNVLEFQRGIDVNLGLTFKF</sequence>
<dbReference type="Pfam" id="PF07715">
    <property type="entry name" value="Plug"/>
    <property type="match status" value="1"/>
</dbReference>
<evidence type="ECO:0000313" key="9">
    <source>
        <dbReference type="EMBL" id="PRX15541.1"/>
    </source>
</evidence>
<comment type="caution">
    <text evidence="8">The sequence shown here is derived from an EMBL/GenBank/DDBJ whole genome shotgun (WGS) entry which is preliminary data.</text>
</comment>
<reference evidence="9 11" key="2">
    <citation type="submission" date="2018-03" db="EMBL/GenBank/DDBJ databases">
        <title>Genomic Encyclopedia of Archaeal and Bacterial Type Strains, Phase II (KMG-II): from individual species to whole genera.</title>
        <authorList>
            <person name="Goeker M."/>
        </authorList>
    </citation>
    <scope>NUCLEOTIDE SEQUENCE [LARGE SCALE GENOMIC DNA]</scope>
    <source>
        <strain evidence="9 11">DSM 22727</strain>
    </source>
</reference>
<dbReference type="SUPFAM" id="SSF49464">
    <property type="entry name" value="Carboxypeptidase regulatory domain-like"/>
    <property type="match status" value="1"/>
</dbReference>
<dbReference type="EMBL" id="PVNA01000001">
    <property type="protein sequence ID" value="PRX15541.1"/>
    <property type="molecule type" value="Genomic_DNA"/>
</dbReference>
<dbReference type="AlphaFoldDB" id="A0A084JUR3"/>
<dbReference type="EMBL" id="JPJI01000032">
    <property type="protein sequence ID" value="KEZ92697.1"/>
    <property type="molecule type" value="Genomic_DNA"/>
</dbReference>
<dbReference type="OrthoDB" id="9768470at2"/>
<evidence type="ECO:0000313" key="8">
    <source>
        <dbReference type="EMBL" id="KEZ92697.1"/>
    </source>
</evidence>
<proteinExistence type="inferred from homology"/>
<feature type="domain" description="TonB-dependent receptor plug" evidence="7">
    <location>
        <begin position="128"/>
        <end position="214"/>
    </location>
</feature>
<evidence type="ECO:0000313" key="11">
    <source>
        <dbReference type="Proteomes" id="UP000239997"/>
    </source>
</evidence>
<dbReference type="Gene3D" id="2.170.130.10">
    <property type="entry name" value="TonB-dependent receptor, plug domain"/>
    <property type="match status" value="1"/>
</dbReference>
<dbReference type="Proteomes" id="UP000239997">
    <property type="component" value="Unassembled WGS sequence"/>
</dbReference>
<keyword evidence="2 4" id="KW-0472">Membrane</keyword>
<dbReference type="SUPFAM" id="SSF56935">
    <property type="entry name" value="Porins"/>
    <property type="match status" value="1"/>
</dbReference>
<keyword evidence="11" id="KW-1185">Reference proteome</keyword>
<keyword evidence="3" id="KW-0998">Cell outer membrane</keyword>
<reference evidence="8 10" key="1">
    <citation type="submission" date="2014-07" db="EMBL/GenBank/DDBJ databases">
        <title>Draft genome sequence of Nonlabens ulvanivorans, an ulvan degrading bacterium.</title>
        <authorList>
            <person name="Kopel M."/>
            <person name="Helbert W."/>
            <person name="Henrissat B."/>
            <person name="Doniger T."/>
            <person name="Banin E."/>
        </authorList>
    </citation>
    <scope>NUCLEOTIDE SEQUENCE [LARGE SCALE GENOMIC DNA]</scope>
    <source>
        <strain evidence="8 10">PLR</strain>
    </source>
</reference>
<dbReference type="PANTHER" id="PTHR40980:SF5">
    <property type="entry name" value="TONB-DEPENDENT RECEPTOR"/>
    <property type="match status" value="1"/>
</dbReference>
<evidence type="ECO:0000256" key="3">
    <source>
        <dbReference type="ARBA" id="ARBA00023237"/>
    </source>
</evidence>
<dbReference type="InterPro" id="IPR036942">
    <property type="entry name" value="Beta-barrel_TonB_sf"/>
</dbReference>
<dbReference type="InterPro" id="IPR012910">
    <property type="entry name" value="Plug_dom"/>
</dbReference>
<keyword evidence="4" id="KW-0798">TonB box</keyword>
<dbReference type="Gene3D" id="2.60.40.1120">
    <property type="entry name" value="Carboxypeptidase-like, regulatory domain"/>
    <property type="match status" value="1"/>
</dbReference>
<dbReference type="Pfam" id="PF00593">
    <property type="entry name" value="TonB_dep_Rec_b-barrel"/>
    <property type="match status" value="1"/>
</dbReference>
<evidence type="ECO:0000256" key="4">
    <source>
        <dbReference type="RuleBase" id="RU003357"/>
    </source>
</evidence>
<accession>A0A084JUR3</accession>
<gene>
    <name evidence="8" type="ORF">IL45_11175</name>
    <name evidence="9" type="ORF">LY02_00760</name>
</gene>
<dbReference type="InterPro" id="IPR037066">
    <property type="entry name" value="Plug_dom_sf"/>
</dbReference>
<evidence type="ECO:0000256" key="1">
    <source>
        <dbReference type="ARBA" id="ARBA00004442"/>
    </source>
</evidence>
<feature type="domain" description="TonB-dependent receptor-like beta-barrel" evidence="6">
    <location>
        <begin position="375"/>
        <end position="889"/>
    </location>
</feature>
<organism evidence="8 10">
    <name type="scientific">Nonlabens ulvanivorans</name>
    <name type="common">Persicivirga ulvanivorans</name>
    <dbReference type="NCBI Taxonomy" id="906888"/>
    <lineage>
        <taxon>Bacteria</taxon>
        <taxon>Pseudomonadati</taxon>
        <taxon>Bacteroidota</taxon>
        <taxon>Flavobacteriia</taxon>
        <taxon>Flavobacteriales</taxon>
        <taxon>Flavobacteriaceae</taxon>
        <taxon>Nonlabens</taxon>
    </lineage>
</organism>
<dbReference type="RefSeq" id="WP_036583825.1">
    <property type="nucleotide sequence ID" value="NZ_JPJI01000032.1"/>
</dbReference>
<comment type="similarity">
    <text evidence="4">Belongs to the TonB-dependent receptor family.</text>
</comment>
<evidence type="ECO:0000256" key="2">
    <source>
        <dbReference type="ARBA" id="ARBA00023136"/>
    </source>
</evidence>
<dbReference type="InterPro" id="IPR008969">
    <property type="entry name" value="CarboxyPept-like_regulatory"/>
</dbReference>